<evidence type="ECO:0000256" key="1">
    <source>
        <dbReference type="ARBA" id="ARBA00004496"/>
    </source>
</evidence>
<keyword evidence="3" id="KW-0963">Cytoplasm</keyword>
<evidence type="ECO:0000256" key="6">
    <source>
        <dbReference type="ARBA" id="ARBA00022801"/>
    </source>
</evidence>
<gene>
    <name evidence="11" type="ORF">RI543_003542</name>
</gene>
<evidence type="ECO:0000256" key="7">
    <source>
        <dbReference type="ARBA" id="ARBA00022833"/>
    </source>
</evidence>
<evidence type="ECO:0000313" key="12">
    <source>
        <dbReference type="Proteomes" id="UP001306508"/>
    </source>
</evidence>
<dbReference type="EMBL" id="JAWIZZ010000047">
    <property type="protein sequence ID" value="KAK5779650.1"/>
    <property type="molecule type" value="Genomic_DNA"/>
</dbReference>
<evidence type="ECO:0000256" key="4">
    <source>
        <dbReference type="ARBA" id="ARBA00022670"/>
    </source>
</evidence>
<reference evidence="12" key="1">
    <citation type="submission" date="2023-07" db="EMBL/GenBank/DDBJ databases">
        <title>A draft genome of Kazachstania heterogenica Y-27499.</title>
        <authorList>
            <person name="Donic C."/>
            <person name="Kralova J.S."/>
            <person name="Fidel L."/>
            <person name="Ben-Dor S."/>
            <person name="Jung S."/>
        </authorList>
    </citation>
    <scope>NUCLEOTIDE SEQUENCE [LARGE SCALE GENOMIC DNA]</scope>
    <source>
        <strain evidence="12">Y27499</strain>
    </source>
</reference>
<dbReference type="GO" id="GO:0004222">
    <property type="term" value="F:metalloendopeptidase activity"/>
    <property type="evidence" value="ECO:0007669"/>
    <property type="project" value="InterPro"/>
</dbReference>
<keyword evidence="5 9" id="KW-0479">Metal-binding</keyword>
<dbReference type="GO" id="GO:0006518">
    <property type="term" value="P:peptide metabolic process"/>
    <property type="evidence" value="ECO:0007669"/>
    <property type="project" value="TreeGrafter"/>
</dbReference>
<keyword evidence="6 9" id="KW-0378">Hydrolase</keyword>
<evidence type="ECO:0000256" key="5">
    <source>
        <dbReference type="ARBA" id="ARBA00022723"/>
    </source>
</evidence>
<name>A0AAN7WLG8_9SACH</name>
<keyword evidence="7 9" id="KW-0862">Zinc</keyword>
<proteinExistence type="inferred from homology"/>
<keyword evidence="12" id="KW-1185">Reference proteome</keyword>
<sequence>MRWDVANVGLLTGRVVLSYAITATTAIASTIKTSISNHTFPLSKFYKVSLDKLNCSRKGSLIVYKQYSTITKNKSTMQNDFIAPSIPPSWNWTPERIIFDANCVIDNTTKLYDQLESIEDPTFENFVKPFMIQENKVTPLINQLCFLQHVSSNKSIRDASNEATELLQKFEIEISLRYKIFKQFDKIWQQIKDDKEQYIRDRGQYELYRFVEKCHKDYIRSGLNLPEEIRDKVKDIKIQIGSKSLEFSKNLGEQQEFLLFTKEELDGVSDSVLEQFEKVEKDGILKYKVTFKYPDIFPVLKTAKNPKTREIAFNGDQNKVPENEKLFIETLKLRNQLASLLGYSSYANYNLDIKMAKNQETVLEFLTDLKDRLKPLAKKEIEILKALKERECEEIGIPFDGHYYVWDHRYYDNKYLKDNYNVDLEKIAEFYPVDSTIKGMLKIYETVFKLKFIEEISESKKRVWHEDVKQLAVWKVDDPNRPEFIGWIYFDLHPRDGKYGHAANFGISSAFYNFEDGVKFYPITALVCNFSKSTATKPALLKHNEVTTFFHELGHGIHDLVGRNKIGRFNGPSATPWDFVEAPSQMLEFYTWDKNCLYDLSKHYETGEKISKDLLDSLITTKHVNGALFALRQLHFGLFDMKVHTTSDIESLDLLKLWNESREEICLVENGGVYSKGYDSFGHIMSDSYSAGYYGYMWAEVFAADMYHTKFSPNPLDSSVGIKYRDIVLGNGGLYEIDANLKEFLGREPSKDAFLKELGLQN</sequence>
<dbReference type="InterPro" id="IPR024079">
    <property type="entry name" value="MetalloPept_cat_dom_sf"/>
</dbReference>
<evidence type="ECO:0000313" key="11">
    <source>
        <dbReference type="EMBL" id="KAK5779650.1"/>
    </source>
</evidence>
<dbReference type="InterPro" id="IPR045090">
    <property type="entry name" value="Pept_M3A_M3B"/>
</dbReference>
<dbReference type="SUPFAM" id="SSF55486">
    <property type="entry name" value="Metalloproteases ('zincins'), catalytic domain"/>
    <property type="match status" value="1"/>
</dbReference>
<dbReference type="FunFam" id="3.40.390.10:FF:000006">
    <property type="entry name" value="Thimet oligopeptidase 1"/>
    <property type="match status" value="1"/>
</dbReference>
<dbReference type="AlphaFoldDB" id="A0AAN7WLG8"/>
<evidence type="ECO:0000256" key="9">
    <source>
        <dbReference type="RuleBase" id="RU003435"/>
    </source>
</evidence>
<keyword evidence="8 9" id="KW-0482">Metalloprotease</keyword>
<dbReference type="InterPro" id="IPR024080">
    <property type="entry name" value="Neurolysin/TOP_N"/>
</dbReference>
<feature type="domain" description="Peptidase M3A/M3B catalytic" evidence="10">
    <location>
        <begin position="299"/>
        <end position="759"/>
    </location>
</feature>
<dbReference type="CDD" id="cd06455">
    <property type="entry name" value="M3A_TOP"/>
    <property type="match status" value="1"/>
</dbReference>
<comment type="similarity">
    <text evidence="2 9">Belongs to the peptidase M3 family.</text>
</comment>
<dbReference type="Gene3D" id="1.20.1050.40">
    <property type="entry name" value="Endopeptidase. Chain P, domain 1"/>
    <property type="match status" value="1"/>
</dbReference>
<evidence type="ECO:0000256" key="8">
    <source>
        <dbReference type="ARBA" id="ARBA00023049"/>
    </source>
</evidence>
<dbReference type="Proteomes" id="UP001306508">
    <property type="component" value="Unassembled WGS sequence"/>
</dbReference>
<dbReference type="GO" id="GO:0006508">
    <property type="term" value="P:proteolysis"/>
    <property type="evidence" value="ECO:0007669"/>
    <property type="project" value="UniProtKB-KW"/>
</dbReference>
<evidence type="ECO:0000256" key="2">
    <source>
        <dbReference type="ARBA" id="ARBA00006040"/>
    </source>
</evidence>
<dbReference type="InterPro" id="IPR024077">
    <property type="entry name" value="Neurolysin/TOP_dom2"/>
</dbReference>
<accession>A0AAN7WLG8</accession>
<dbReference type="GO" id="GO:0046872">
    <property type="term" value="F:metal ion binding"/>
    <property type="evidence" value="ECO:0007669"/>
    <property type="project" value="UniProtKB-UniRule"/>
</dbReference>
<organism evidence="11 12">
    <name type="scientific">Arxiozyma heterogenica</name>
    <dbReference type="NCBI Taxonomy" id="278026"/>
    <lineage>
        <taxon>Eukaryota</taxon>
        <taxon>Fungi</taxon>
        <taxon>Dikarya</taxon>
        <taxon>Ascomycota</taxon>
        <taxon>Saccharomycotina</taxon>
        <taxon>Saccharomycetes</taxon>
        <taxon>Saccharomycetales</taxon>
        <taxon>Saccharomycetaceae</taxon>
        <taxon>Arxiozyma</taxon>
    </lineage>
</organism>
<protein>
    <recommendedName>
        <fullName evidence="10">Peptidase M3A/M3B catalytic domain-containing protein</fullName>
    </recommendedName>
</protein>
<dbReference type="InterPro" id="IPR001567">
    <property type="entry name" value="Pept_M3A_M3B_dom"/>
</dbReference>
<dbReference type="Gene3D" id="3.40.390.10">
    <property type="entry name" value="Collagenase (Catalytic Domain)"/>
    <property type="match status" value="1"/>
</dbReference>
<comment type="caution">
    <text evidence="11">The sequence shown here is derived from an EMBL/GenBank/DDBJ whole genome shotgun (WGS) entry which is preliminary data.</text>
</comment>
<keyword evidence="4 9" id="KW-0645">Protease</keyword>
<dbReference type="Gene3D" id="1.10.1370.10">
    <property type="entry name" value="Neurolysin, domain 3"/>
    <property type="match status" value="1"/>
</dbReference>
<dbReference type="FunFam" id="1.20.1050.40:FF:000001">
    <property type="entry name" value="Thimet oligopeptidase 1"/>
    <property type="match status" value="1"/>
</dbReference>
<dbReference type="PANTHER" id="PTHR11804">
    <property type="entry name" value="PROTEASE M3 THIMET OLIGOPEPTIDASE-RELATED"/>
    <property type="match status" value="1"/>
</dbReference>
<evidence type="ECO:0000256" key="3">
    <source>
        <dbReference type="ARBA" id="ARBA00022490"/>
    </source>
</evidence>
<evidence type="ECO:0000259" key="10">
    <source>
        <dbReference type="Pfam" id="PF01432"/>
    </source>
</evidence>
<dbReference type="GO" id="GO:0005758">
    <property type="term" value="C:mitochondrial intermembrane space"/>
    <property type="evidence" value="ECO:0007669"/>
    <property type="project" value="TreeGrafter"/>
</dbReference>
<dbReference type="PANTHER" id="PTHR11804:SF84">
    <property type="entry name" value="SACCHAROLYSIN"/>
    <property type="match status" value="1"/>
</dbReference>
<comment type="cofactor">
    <cofactor evidence="9">
        <name>Zn(2+)</name>
        <dbReference type="ChEBI" id="CHEBI:29105"/>
    </cofactor>
    <text evidence="9">Binds 1 zinc ion.</text>
</comment>
<comment type="subcellular location">
    <subcellularLocation>
        <location evidence="1">Cytoplasm</location>
    </subcellularLocation>
</comment>
<dbReference type="Pfam" id="PF01432">
    <property type="entry name" value="Peptidase_M3"/>
    <property type="match status" value="1"/>
</dbReference>